<sequence length="228" mass="25447">MATVKVFTLLIRTAAKPISTQIKIQAKQHERFRGFCVSLAQMLHRSEVKLRTNILGEPAKVVRPLSETRAIETGANFIAEGFLFSVALALIAGENWRSARNQSKRRDTVDDQLEDLGTTVQELSTRVNTMADAMETRLDEERQRNDELSRILERIVEIGLRGGWTEFEGNPLPIPRVDLRRRPALKSKHDTEDLTIDTSGKGSSEDEPDRNQSDSSDSADPSSSSSSP</sequence>
<dbReference type="PANTHER" id="PTHR12499:SF0">
    <property type="entry name" value="OPTIC ATROPHY 3 PROTEIN"/>
    <property type="match status" value="1"/>
</dbReference>
<reference evidence="5 6" key="1">
    <citation type="journal article" date="2019" name="Nat. Ecol. Evol.">
        <title>Megaphylogeny resolves global patterns of mushroom evolution.</title>
        <authorList>
            <person name="Varga T."/>
            <person name="Krizsan K."/>
            <person name="Foldi C."/>
            <person name="Dima B."/>
            <person name="Sanchez-Garcia M."/>
            <person name="Sanchez-Ramirez S."/>
            <person name="Szollosi G.J."/>
            <person name="Szarkandi J.G."/>
            <person name="Papp V."/>
            <person name="Albert L."/>
            <person name="Andreopoulos W."/>
            <person name="Angelini C."/>
            <person name="Antonin V."/>
            <person name="Barry K.W."/>
            <person name="Bougher N.L."/>
            <person name="Buchanan P."/>
            <person name="Buyck B."/>
            <person name="Bense V."/>
            <person name="Catcheside P."/>
            <person name="Chovatia M."/>
            <person name="Cooper J."/>
            <person name="Damon W."/>
            <person name="Desjardin D."/>
            <person name="Finy P."/>
            <person name="Geml J."/>
            <person name="Haridas S."/>
            <person name="Hughes K."/>
            <person name="Justo A."/>
            <person name="Karasinski D."/>
            <person name="Kautmanova I."/>
            <person name="Kiss B."/>
            <person name="Kocsube S."/>
            <person name="Kotiranta H."/>
            <person name="LaButti K.M."/>
            <person name="Lechner B.E."/>
            <person name="Liimatainen K."/>
            <person name="Lipzen A."/>
            <person name="Lukacs Z."/>
            <person name="Mihaltcheva S."/>
            <person name="Morgado L.N."/>
            <person name="Niskanen T."/>
            <person name="Noordeloos M.E."/>
            <person name="Ohm R.A."/>
            <person name="Ortiz-Santana B."/>
            <person name="Ovrebo C."/>
            <person name="Racz N."/>
            <person name="Riley R."/>
            <person name="Savchenko A."/>
            <person name="Shiryaev A."/>
            <person name="Soop K."/>
            <person name="Spirin V."/>
            <person name="Szebenyi C."/>
            <person name="Tomsovsky M."/>
            <person name="Tulloss R.E."/>
            <person name="Uehling J."/>
            <person name="Grigoriev I.V."/>
            <person name="Vagvolgyi C."/>
            <person name="Papp T."/>
            <person name="Martin F.M."/>
            <person name="Miettinen O."/>
            <person name="Hibbett D.S."/>
            <person name="Nagy L.G."/>
        </authorList>
    </citation>
    <scope>NUCLEOTIDE SEQUENCE [LARGE SCALE GENOMIC DNA]</scope>
    <source>
        <strain evidence="5 6">CBS 309.79</strain>
    </source>
</reference>
<evidence type="ECO:0000256" key="2">
    <source>
        <dbReference type="ARBA" id="ARBA00023054"/>
    </source>
</evidence>
<dbReference type="Proteomes" id="UP000305067">
    <property type="component" value="Unassembled WGS sequence"/>
</dbReference>
<feature type="region of interest" description="Disordered" evidence="4">
    <location>
        <begin position="183"/>
        <end position="228"/>
    </location>
</feature>
<feature type="compositionally biased region" description="Basic and acidic residues" evidence="4">
    <location>
        <begin position="183"/>
        <end position="192"/>
    </location>
</feature>
<organism evidence="5 6">
    <name type="scientific">Pterulicium gracile</name>
    <dbReference type="NCBI Taxonomy" id="1884261"/>
    <lineage>
        <taxon>Eukaryota</taxon>
        <taxon>Fungi</taxon>
        <taxon>Dikarya</taxon>
        <taxon>Basidiomycota</taxon>
        <taxon>Agaricomycotina</taxon>
        <taxon>Agaricomycetes</taxon>
        <taxon>Agaricomycetidae</taxon>
        <taxon>Agaricales</taxon>
        <taxon>Pleurotineae</taxon>
        <taxon>Pterulaceae</taxon>
        <taxon>Pterulicium</taxon>
    </lineage>
</organism>
<proteinExistence type="inferred from homology"/>
<dbReference type="InterPro" id="IPR010754">
    <property type="entry name" value="OPA3-like"/>
</dbReference>
<evidence type="ECO:0000313" key="6">
    <source>
        <dbReference type="Proteomes" id="UP000305067"/>
    </source>
</evidence>
<name>A0A5C3R4T9_9AGAR</name>
<dbReference type="Pfam" id="PF07047">
    <property type="entry name" value="OPA3"/>
    <property type="match status" value="1"/>
</dbReference>
<dbReference type="GO" id="GO:0019216">
    <property type="term" value="P:regulation of lipid metabolic process"/>
    <property type="evidence" value="ECO:0007669"/>
    <property type="project" value="TreeGrafter"/>
</dbReference>
<dbReference type="EMBL" id="ML178814">
    <property type="protein sequence ID" value="TFL07889.1"/>
    <property type="molecule type" value="Genomic_DNA"/>
</dbReference>
<feature type="compositionally biased region" description="Low complexity" evidence="4">
    <location>
        <begin position="213"/>
        <end position="228"/>
    </location>
</feature>
<dbReference type="AlphaFoldDB" id="A0A5C3R4T9"/>
<accession>A0A5C3R4T9</accession>
<comment type="similarity">
    <text evidence="1">Belongs to the OPA3 family.</text>
</comment>
<dbReference type="OrthoDB" id="2129069at2759"/>
<dbReference type="GO" id="GO:0005739">
    <property type="term" value="C:mitochondrion"/>
    <property type="evidence" value="ECO:0007669"/>
    <property type="project" value="TreeGrafter"/>
</dbReference>
<keyword evidence="2 3" id="KW-0175">Coiled coil</keyword>
<evidence type="ECO:0000313" key="5">
    <source>
        <dbReference type="EMBL" id="TFL07889.1"/>
    </source>
</evidence>
<evidence type="ECO:0000256" key="4">
    <source>
        <dbReference type="SAM" id="MobiDB-lite"/>
    </source>
</evidence>
<protein>
    <submittedName>
        <fullName evidence="5">OPA3-domain-containing protein</fullName>
    </submittedName>
</protein>
<keyword evidence="6" id="KW-1185">Reference proteome</keyword>
<evidence type="ECO:0000256" key="3">
    <source>
        <dbReference type="SAM" id="Coils"/>
    </source>
</evidence>
<evidence type="ECO:0000256" key="1">
    <source>
        <dbReference type="ARBA" id="ARBA00007584"/>
    </source>
</evidence>
<feature type="coiled-coil region" evidence="3">
    <location>
        <begin position="131"/>
        <end position="158"/>
    </location>
</feature>
<dbReference type="PANTHER" id="PTHR12499">
    <property type="entry name" value="OPTIC ATROPHY 3 PROTEIN OPA3"/>
    <property type="match status" value="1"/>
</dbReference>
<gene>
    <name evidence="5" type="ORF">BDV98DRAFT_558667</name>
</gene>